<keyword evidence="1" id="KW-0175">Coiled coil</keyword>
<dbReference type="Proteomes" id="UP001222087">
    <property type="component" value="Chromosome"/>
</dbReference>
<accession>A0ABY8ARW4</accession>
<evidence type="ECO:0000313" key="2">
    <source>
        <dbReference type="EMBL" id="WED42265.1"/>
    </source>
</evidence>
<reference evidence="2 3" key="1">
    <citation type="submission" date="2023-02" db="EMBL/GenBank/DDBJ databases">
        <title>Genome Sequence of L. cardiaca H63T.</title>
        <authorList>
            <person name="Lopez A.E."/>
            <person name="Cianciotto N.P."/>
        </authorList>
    </citation>
    <scope>NUCLEOTIDE SEQUENCE [LARGE SCALE GENOMIC DNA]</scope>
    <source>
        <strain evidence="2 3">H63</strain>
    </source>
</reference>
<proteinExistence type="predicted"/>
<organism evidence="2 3">
    <name type="scientific">Legionella cardiaca</name>
    <dbReference type="NCBI Taxonomy" id="1071983"/>
    <lineage>
        <taxon>Bacteria</taxon>
        <taxon>Pseudomonadati</taxon>
        <taxon>Pseudomonadota</taxon>
        <taxon>Gammaproteobacteria</taxon>
        <taxon>Legionellales</taxon>
        <taxon>Legionellaceae</taxon>
        <taxon>Legionella</taxon>
    </lineage>
</organism>
<dbReference type="EMBL" id="CP119078">
    <property type="protein sequence ID" value="WED42265.1"/>
    <property type="molecule type" value="Genomic_DNA"/>
</dbReference>
<keyword evidence="3" id="KW-1185">Reference proteome</keyword>
<gene>
    <name evidence="2" type="ORF">PXX05_10035</name>
</gene>
<name>A0ABY8ARW4_9GAMM</name>
<protein>
    <submittedName>
        <fullName evidence="2">Uncharacterized protein</fullName>
    </submittedName>
</protein>
<feature type="coiled-coil region" evidence="1">
    <location>
        <begin position="69"/>
        <end position="152"/>
    </location>
</feature>
<sequence length="236" mass="26925">MTLKEIFFLQGRNMLGTLKKGYVNPDEWAQLAFITWIAHTALLPISLLIGATFKTLFDVLTRSKMPVDLDKATDNVDKLQEQELNALVETISQYNAKSNSSRDALEKLQQADLHEKATFTKAHQAQEKILMKKRKEANLEEIKSTLGALADKAIIEPKSDLTAEDKFFLTEHDREHKKLCADVKIKTQKEIIKEFLTDSKNEGKKLHQLICHSLFSPKEEKVEQVTVLSIETPTYQ</sequence>
<evidence type="ECO:0000313" key="3">
    <source>
        <dbReference type="Proteomes" id="UP001222087"/>
    </source>
</evidence>
<dbReference type="RefSeq" id="WP_275088090.1">
    <property type="nucleotide sequence ID" value="NZ_CP119078.1"/>
</dbReference>
<evidence type="ECO:0000256" key="1">
    <source>
        <dbReference type="SAM" id="Coils"/>
    </source>
</evidence>